<dbReference type="AlphaFoldDB" id="A0A645EIE0"/>
<dbReference type="SUPFAM" id="SSF49785">
    <property type="entry name" value="Galactose-binding domain-like"/>
    <property type="match status" value="1"/>
</dbReference>
<dbReference type="Gene3D" id="2.60.120.260">
    <property type="entry name" value="Galactose-binding domain-like"/>
    <property type="match status" value="1"/>
</dbReference>
<evidence type="ECO:0008006" key="2">
    <source>
        <dbReference type="Google" id="ProtNLM"/>
    </source>
</evidence>
<sequence>MKTGLMALLLAGLGFATLAAESENLLKNGDFEDGLRHWQVPAWFKNGLTPEADPGVNQGPGNGSLKLAGRNASQGYVIQQIVIPADAKRLRISGWMKTQGFQNAWAARIQVEIFNAKSEKVGPGFPMITPVRSSDTDWTEYGRDIELPEGARYFRVILLTQYPTKPTPNAGIVWFDNIMVTRIAEPEKQE</sequence>
<gene>
    <name evidence="1" type="ORF">SDC9_148987</name>
</gene>
<dbReference type="InterPro" id="IPR008979">
    <property type="entry name" value="Galactose-bd-like_sf"/>
</dbReference>
<organism evidence="1">
    <name type="scientific">bioreactor metagenome</name>
    <dbReference type="NCBI Taxonomy" id="1076179"/>
    <lineage>
        <taxon>unclassified sequences</taxon>
        <taxon>metagenomes</taxon>
        <taxon>ecological metagenomes</taxon>
    </lineage>
</organism>
<protein>
    <recommendedName>
        <fullName evidence="2">CBM-cenC domain-containing protein</fullName>
    </recommendedName>
</protein>
<accession>A0A645EIE0</accession>
<proteinExistence type="predicted"/>
<comment type="caution">
    <text evidence="1">The sequence shown here is derived from an EMBL/GenBank/DDBJ whole genome shotgun (WGS) entry which is preliminary data.</text>
</comment>
<evidence type="ECO:0000313" key="1">
    <source>
        <dbReference type="EMBL" id="MPN01775.1"/>
    </source>
</evidence>
<dbReference type="EMBL" id="VSSQ01047760">
    <property type="protein sequence ID" value="MPN01775.1"/>
    <property type="molecule type" value="Genomic_DNA"/>
</dbReference>
<name>A0A645EIE0_9ZZZZ</name>
<reference evidence="1" key="1">
    <citation type="submission" date="2019-08" db="EMBL/GenBank/DDBJ databases">
        <authorList>
            <person name="Kucharzyk K."/>
            <person name="Murdoch R.W."/>
            <person name="Higgins S."/>
            <person name="Loffler F."/>
        </authorList>
    </citation>
    <scope>NUCLEOTIDE SEQUENCE</scope>
</reference>